<keyword evidence="4" id="KW-1185">Reference proteome</keyword>
<evidence type="ECO:0000256" key="1">
    <source>
        <dbReference type="SAM" id="MobiDB-lite"/>
    </source>
</evidence>
<dbReference type="Proteomes" id="UP000077266">
    <property type="component" value="Unassembled WGS sequence"/>
</dbReference>
<evidence type="ECO:0000313" key="2">
    <source>
        <dbReference type="EMBL" id="KZV79054.1"/>
    </source>
</evidence>
<accession>A0A166NDY7</accession>
<name>A0A166NDY7_EXIGL</name>
<gene>
    <name evidence="3" type="ORF">EXIGLDRAFT_705788</name>
    <name evidence="2" type="ORF">EXIGLDRAFT_707863</name>
</gene>
<proteinExistence type="predicted"/>
<dbReference type="AlphaFoldDB" id="A0A166NDY7"/>
<feature type="region of interest" description="Disordered" evidence="1">
    <location>
        <begin position="1"/>
        <end position="60"/>
    </location>
</feature>
<protein>
    <submittedName>
        <fullName evidence="2">Uncharacterized protein</fullName>
    </submittedName>
</protein>
<dbReference type="EMBL" id="KV426516">
    <property type="protein sequence ID" value="KZV80154.1"/>
    <property type="molecule type" value="Genomic_DNA"/>
</dbReference>
<organism evidence="2 4">
    <name type="scientific">Exidia glandulosa HHB12029</name>
    <dbReference type="NCBI Taxonomy" id="1314781"/>
    <lineage>
        <taxon>Eukaryota</taxon>
        <taxon>Fungi</taxon>
        <taxon>Dikarya</taxon>
        <taxon>Basidiomycota</taxon>
        <taxon>Agaricomycotina</taxon>
        <taxon>Agaricomycetes</taxon>
        <taxon>Auriculariales</taxon>
        <taxon>Exidiaceae</taxon>
        <taxon>Exidia</taxon>
    </lineage>
</organism>
<evidence type="ECO:0000313" key="4">
    <source>
        <dbReference type="Proteomes" id="UP000077266"/>
    </source>
</evidence>
<sequence>MFTNNGQTYARPSAQPYPHPAANASVQPNTAAAAPSRAQQYGAAPALPSNSNNSNNNHVVSAQPLGQQQLFQPYAVDNDAQNPAYWDPLEPATDQPTVSLWQDIDDLWAFLNVDLGLAQQQPQSTTPVVTRPPLSPTHGGIYPSPTAVNLSAAVTPGHTSYPRTSSTHVRGSMTLVFTANLRPAANHHASPSS</sequence>
<dbReference type="EMBL" id="KV426692">
    <property type="protein sequence ID" value="KZV79054.1"/>
    <property type="molecule type" value="Genomic_DNA"/>
</dbReference>
<feature type="compositionally biased region" description="Polar residues" evidence="1">
    <location>
        <begin position="1"/>
        <end position="10"/>
    </location>
</feature>
<evidence type="ECO:0000313" key="3">
    <source>
        <dbReference type="EMBL" id="KZV80154.1"/>
    </source>
</evidence>
<reference evidence="2 4" key="1">
    <citation type="journal article" date="2016" name="Mol. Biol. Evol.">
        <title>Comparative Genomics of Early-Diverging Mushroom-Forming Fungi Provides Insights into the Origins of Lignocellulose Decay Capabilities.</title>
        <authorList>
            <person name="Nagy L.G."/>
            <person name="Riley R."/>
            <person name="Tritt A."/>
            <person name="Adam C."/>
            <person name="Daum C."/>
            <person name="Floudas D."/>
            <person name="Sun H."/>
            <person name="Yadav J.S."/>
            <person name="Pangilinan J."/>
            <person name="Larsson K.H."/>
            <person name="Matsuura K."/>
            <person name="Barry K."/>
            <person name="Labutti K."/>
            <person name="Kuo R."/>
            <person name="Ohm R.A."/>
            <person name="Bhattacharya S.S."/>
            <person name="Shirouzu T."/>
            <person name="Yoshinaga Y."/>
            <person name="Martin F.M."/>
            <person name="Grigoriev I.V."/>
            <person name="Hibbett D.S."/>
        </authorList>
    </citation>
    <scope>NUCLEOTIDE SEQUENCE [LARGE SCALE GENOMIC DNA]</scope>
    <source>
        <strain evidence="2 4">HHB12029</strain>
    </source>
</reference>